<evidence type="ECO:0000256" key="2">
    <source>
        <dbReference type="ARBA" id="ARBA00007806"/>
    </source>
</evidence>
<dbReference type="Gene3D" id="2.60.40.1180">
    <property type="entry name" value="Golgi alpha-mannosidase II"/>
    <property type="match status" value="4"/>
</dbReference>
<feature type="chain" id="PRO_5047522692" description="P-type domain-containing protein" evidence="6">
    <location>
        <begin position="24"/>
        <end position="1754"/>
    </location>
</feature>
<dbReference type="PROSITE" id="PS51448">
    <property type="entry name" value="P_TREFOIL_2"/>
    <property type="match status" value="2"/>
</dbReference>
<dbReference type="CDD" id="cd06602">
    <property type="entry name" value="GH31_MGAM_SI_GAA"/>
    <property type="match status" value="2"/>
</dbReference>
<feature type="domain" description="P-type" evidence="7">
    <location>
        <begin position="29"/>
        <end position="90"/>
    </location>
</feature>
<reference evidence="8 9" key="2">
    <citation type="journal article" date="2022" name="Mol. Biol. Evol.">
        <title>Comparative Genomics Reveals Insights into the Divergent Evolution of Astigmatic Mites and Household Pest Adaptations.</title>
        <authorList>
            <person name="Xiong Q."/>
            <person name="Wan A.T."/>
            <person name="Liu X."/>
            <person name="Fung C.S."/>
            <person name="Xiao X."/>
            <person name="Malainual N."/>
            <person name="Hou J."/>
            <person name="Wang L."/>
            <person name="Wang M."/>
            <person name="Yang K.Y."/>
            <person name="Cui Y."/>
            <person name="Leung E.L."/>
            <person name="Nong W."/>
            <person name="Shin S.K."/>
            <person name="Au S.W."/>
            <person name="Jeong K.Y."/>
            <person name="Chew F.T."/>
            <person name="Hui J.H."/>
            <person name="Leung T.F."/>
            <person name="Tungtrongchitr A."/>
            <person name="Zhong N."/>
            <person name="Liu Z."/>
            <person name="Tsui S.K."/>
        </authorList>
    </citation>
    <scope>NUCLEOTIDE SEQUENCE [LARGE SCALE GENOMIC DNA]</scope>
    <source>
        <strain evidence="8">Derp</strain>
    </source>
</reference>
<evidence type="ECO:0000256" key="4">
    <source>
        <dbReference type="ARBA" id="ARBA00023157"/>
    </source>
</evidence>
<evidence type="ECO:0000256" key="6">
    <source>
        <dbReference type="SAM" id="SignalP"/>
    </source>
</evidence>
<comment type="caution">
    <text evidence="8">The sequence shown here is derived from an EMBL/GenBank/DDBJ whole genome shotgun (WGS) entry which is preliminary data.</text>
</comment>
<feature type="domain" description="P-type" evidence="7">
    <location>
        <begin position="887"/>
        <end position="949"/>
    </location>
</feature>
<dbReference type="Pfam" id="PF21365">
    <property type="entry name" value="Glyco_hydro_31_3rd"/>
    <property type="match status" value="2"/>
</dbReference>
<dbReference type="InterPro" id="IPR017957">
    <property type="entry name" value="P_trefoil_CS"/>
</dbReference>
<dbReference type="SUPFAM" id="SSF51011">
    <property type="entry name" value="Glycosyl hydrolase domain"/>
    <property type="match status" value="2"/>
</dbReference>
<gene>
    <name evidence="8" type="ORF">DERP_011222</name>
</gene>
<dbReference type="EMBL" id="NJHN03000051">
    <property type="protein sequence ID" value="KAH9420306.1"/>
    <property type="molecule type" value="Genomic_DNA"/>
</dbReference>
<dbReference type="InterPro" id="IPR011013">
    <property type="entry name" value="Gal_mutarotase_sf_dom"/>
</dbReference>
<keyword evidence="3" id="KW-0472">Membrane</keyword>
<dbReference type="InterPro" id="IPR044913">
    <property type="entry name" value="P_trefoil_dom_sf"/>
</dbReference>
<reference evidence="8 9" key="1">
    <citation type="journal article" date="2018" name="J. Allergy Clin. Immunol.">
        <title>High-quality assembly of Dermatophagoides pteronyssinus genome and transcriptome reveals a wide range of novel allergens.</title>
        <authorList>
            <person name="Liu X.Y."/>
            <person name="Yang K.Y."/>
            <person name="Wang M.Q."/>
            <person name="Kwok J.S."/>
            <person name="Zeng X."/>
            <person name="Yang Z."/>
            <person name="Xiao X.J."/>
            <person name="Lau C.P."/>
            <person name="Li Y."/>
            <person name="Huang Z.M."/>
            <person name="Ba J.G."/>
            <person name="Yim A.K."/>
            <person name="Ouyang C.Y."/>
            <person name="Ngai S.M."/>
            <person name="Chan T.F."/>
            <person name="Leung E.L."/>
            <person name="Liu L."/>
            <person name="Liu Z.G."/>
            <person name="Tsui S.K."/>
        </authorList>
    </citation>
    <scope>NUCLEOTIDE SEQUENCE [LARGE SCALE GENOMIC DNA]</scope>
    <source>
        <strain evidence="8">Derp</strain>
    </source>
</reference>
<dbReference type="SUPFAM" id="SSF51445">
    <property type="entry name" value="(Trans)glycosidases"/>
    <property type="match status" value="2"/>
</dbReference>
<sequence length="1754" mass="202452">MASRRLFSLLLLIVSLWTTSVQSLDSDPMKCNSIRNEDRIDCNPDPPISKEICEQRGCCWNAGNNTDDDGGNLISRALPHLGVPSCYYGENYIGYKIEKIYIKDEDLSMTKLKRVRPSGFPKDIENVNIEIHQLNDQVLRLKFIDANQKRYEVPTPKLNIPSVSKSSNSRLYSTEISGSHLIVRRRETNQSIFDINLAQMVYSDQLIHLTSKLPSKYIYGIGEHREPFRKTTDWKRYTQWTRDQVPISDHALYGSHPFYMMVENKTKLASGVFLFNSNAMDILTQPSPAITFRTVGGILDFFIFFGPKPEQVVQQYHNLIGLPAMPPFWSLGYQQCRYGYNNFTNLNQTYWRTRQAGIPMDVQWTDIDMFDSYNDFTYNHKQFKELPDFIRNVLHKNGQKFIPMFDCGISSGEKAHSYRPYDYGVELDIFVKNSSKQIFNGKVWNGKSTVWPDFSHPNVTKYWSKMFEEYHKIIEFDGAWIDMNEPSNFYDGQIDGCPKTEIENPQYVPGMTDDSLTLRHKTLCMTARHYNDQLHYNLHNLYGFQEAIATNEALKTTLNKRPFIISRSSAPGHGHWASHWDGDVISDWSSMRWTIPSILNFNLFGVPMIGADICGFNGDTTVELCRRWYQLGAFYSFVRNHNVDNAIDQDPVALGETVVRTARSALTYRYAFLPYLYTLFYNVHQNGGTVLRPMFFEFPDDDHLYDIETQFMWGDSMLIAPILYPNQTENKVYLPKGTWHNMGQTFESQGQYFTIKDSLDDINYVFFRSGSIIPIQGPQNNTEMMKSKDFGLVVILDPKNPQPNAKGSLYLDSGDSLDPVKKGEYNFYNFEVKNNTLTIESQHLGYQTNQSIIILEIFGIDRKPTSIIFDVFIAISTVFAFDDIDSSKCSTVRYEDRIDCHPDPPVSRENCLERKCCWQEIENSSITNQQSSNLPILPKIGIPSCYFGFLFDIKNVKVNIEELSDKVVRIRFTDNDDPNRFEVPIPKLNLPKRSSSSSPSLLYNVSIVDNNRLIIRRLETNQSIIDINLAQLIYSDQFIQVTTRLPSNYIYGIGEHRAPFRKSTYWTRYTQWVSGLYPRPDHALYGNHPFYLVVEDESPSKSASGVFLFNSNAMDIITQPSPAITFRTIGGILDFFVFFGPKPEQVVQQYHHLIGLPAMPPFWSLGFHLSRYGYNNFTNLNETFMRNIKAGVPLDVQWTDIDMFDSFNDFTYDHKQFKELPDFIDNVLHANGMKFIPMFDCGISAGEPKKSYRPYDYGIEMDLFIKNSTDQLFLGKVWNKNTTVWPDFSHPNAIKYWSDMFAEYYKTIKFDGAWIDMNEPTSFWSGQENGCPEKSRYENPQYVPGMVNENLTLRYMTLCMTAKHYHEQLHYNLHNLYSLSEAIATNAALTNLKKRPFILSRATAPGHGHWASHWDGDIVSDWSSMRWSIPSILNFNLFGIPMVGADICGFNLSTTVELCTRWHQLGAFYTFARNHNDIYSSDQDPAALGGTVLKAAVSSLSVRYVLLLYLYTLFYNVHQNGGTVLRPMFFEFPDDKHSYEIETQFMWGDSILIAPILYPNQTEHKVYLPKGTWLKTDQLIIKSQGQYFTIQDRLDLVNYVFFRGGSIIPLQHLEKNTKLMNSIDFGLFVILDRQNSSAYAKGSLYLDSGDSLDPVKNGQYNFYNFEAKNNTLLIQSEWLGHKTLQNIDPIIIFEVLEEPISIRVNGNESIIKGFSYNKNEKSLYVPTKLPIYNEKSSSTTTTNDHHRIHYLIEW</sequence>
<comment type="caution">
    <text evidence="5">Lacks conserved residue(s) required for the propagation of feature annotation.</text>
</comment>
<comment type="subcellular location">
    <subcellularLocation>
        <location evidence="1">Endomembrane system</location>
    </subcellularLocation>
</comment>
<dbReference type="PANTHER" id="PTHR22762:SF131">
    <property type="entry name" value="GLYCOSIDE HYDROLASE FAMILY 31 N-TERMINAL DOMAIN-CONTAINING PROTEIN"/>
    <property type="match status" value="1"/>
</dbReference>
<evidence type="ECO:0000313" key="8">
    <source>
        <dbReference type="EMBL" id="KAH9420306.1"/>
    </source>
</evidence>
<dbReference type="Proteomes" id="UP000887458">
    <property type="component" value="Unassembled WGS sequence"/>
</dbReference>
<dbReference type="InterPro" id="IPR025887">
    <property type="entry name" value="Glyco_hydro_31_N_dom"/>
</dbReference>
<feature type="signal peptide" evidence="6">
    <location>
        <begin position="1"/>
        <end position="23"/>
    </location>
</feature>
<dbReference type="Gene3D" id="2.60.40.1760">
    <property type="entry name" value="glycosyl hydrolase (family 31)"/>
    <property type="match status" value="2"/>
</dbReference>
<dbReference type="PROSITE" id="PS00025">
    <property type="entry name" value="P_TREFOIL_1"/>
    <property type="match status" value="2"/>
</dbReference>
<dbReference type="CDD" id="cd00111">
    <property type="entry name" value="Trefoil"/>
    <property type="match status" value="2"/>
</dbReference>
<dbReference type="Gene3D" id="4.10.110.10">
    <property type="entry name" value="Spasmolytic Protein, domain 1"/>
    <property type="match status" value="2"/>
</dbReference>
<protein>
    <recommendedName>
        <fullName evidence="7">P-type domain-containing protein</fullName>
    </recommendedName>
</protein>
<dbReference type="InterPro" id="IPR048395">
    <property type="entry name" value="Glyco_hydro_31_C"/>
</dbReference>
<keyword evidence="6" id="KW-0732">Signal</keyword>
<keyword evidence="4" id="KW-1015">Disulfide bond</keyword>
<dbReference type="SUPFAM" id="SSF74650">
    <property type="entry name" value="Galactose mutarotase-like"/>
    <property type="match status" value="2"/>
</dbReference>
<dbReference type="InterPro" id="IPR000519">
    <property type="entry name" value="P_trefoil_dom"/>
</dbReference>
<comment type="similarity">
    <text evidence="2">Belongs to the glycosyl hydrolase 31 family.</text>
</comment>
<proteinExistence type="inferred from homology"/>
<dbReference type="Pfam" id="PF00088">
    <property type="entry name" value="Trefoil"/>
    <property type="match status" value="2"/>
</dbReference>
<name>A0ABQ8JCH9_DERPT</name>
<evidence type="ECO:0000256" key="5">
    <source>
        <dbReference type="PROSITE-ProRule" id="PRU00779"/>
    </source>
</evidence>
<dbReference type="Gene3D" id="3.20.20.80">
    <property type="entry name" value="Glycosidases"/>
    <property type="match status" value="2"/>
</dbReference>
<evidence type="ECO:0000256" key="1">
    <source>
        <dbReference type="ARBA" id="ARBA00004308"/>
    </source>
</evidence>
<dbReference type="SMART" id="SM00018">
    <property type="entry name" value="PD"/>
    <property type="match status" value="2"/>
</dbReference>
<evidence type="ECO:0000313" key="9">
    <source>
        <dbReference type="Proteomes" id="UP000887458"/>
    </source>
</evidence>
<accession>A0ABQ8JCH9</accession>
<dbReference type="InterPro" id="IPR013780">
    <property type="entry name" value="Glyco_hydro_b"/>
</dbReference>
<evidence type="ECO:0000259" key="7">
    <source>
        <dbReference type="PROSITE" id="PS51448"/>
    </source>
</evidence>
<dbReference type="Pfam" id="PF01055">
    <property type="entry name" value="Glyco_hydro_31_2nd"/>
    <property type="match status" value="2"/>
</dbReference>
<evidence type="ECO:0000256" key="3">
    <source>
        <dbReference type="ARBA" id="ARBA00023136"/>
    </source>
</evidence>
<dbReference type="CDD" id="cd14752">
    <property type="entry name" value="GH31_N"/>
    <property type="match status" value="2"/>
</dbReference>
<dbReference type="Pfam" id="PF13802">
    <property type="entry name" value="Gal_mutarotas_2"/>
    <property type="match status" value="2"/>
</dbReference>
<dbReference type="PANTHER" id="PTHR22762">
    <property type="entry name" value="ALPHA-GLUCOSIDASE"/>
    <property type="match status" value="1"/>
</dbReference>
<keyword evidence="9" id="KW-1185">Reference proteome</keyword>
<organism evidence="8 9">
    <name type="scientific">Dermatophagoides pteronyssinus</name>
    <name type="common">European house dust mite</name>
    <dbReference type="NCBI Taxonomy" id="6956"/>
    <lineage>
        <taxon>Eukaryota</taxon>
        <taxon>Metazoa</taxon>
        <taxon>Ecdysozoa</taxon>
        <taxon>Arthropoda</taxon>
        <taxon>Chelicerata</taxon>
        <taxon>Arachnida</taxon>
        <taxon>Acari</taxon>
        <taxon>Acariformes</taxon>
        <taxon>Sarcoptiformes</taxon>
        <taxon>Astigmata</taxon>
        <taxon>Psoroptidia</taxon>
        <taxon>Analgoidea</taxon>
        <taxon>Pyroglyphidae</taxon>
        <taxon>Dermatophagoidinae</taxon>
        <taxon>Dermatophagoides</taxon>
    </lineage>
</organism>
<dbReference type="InterPro" id="IPR000322">
    <property type="entry name" value="Glyco_hydro_31_TIM"/>
</dbReference>
<dbReference type="InterPro" id="IPR017853">
    <property type="entry name" value="GH"/>
</dbReference>
<dbReference type="SUPFAM" id="SSF57492">
    <property type="entry name" value="Trefoil"/>
    <property type="match status" value="1"/>
</dbReference>